<dbReference type="GO" id="GO:0006508">
    <property type="term" value="P:proteolysis"/>
    <property type="evidence" value="ECO:0007669"/>
    <property type="project" value="UniProtKB-KW"/>
</dbReference>
<keyword evidence="3" id="KW-0378">Hydrolase</keyword>
<protein>
    <submittedName>
        <fullName evidence="5">HK97 family phage prohead protease</fullName>
    </submittedName>
</protein>
<evidence type="ECO:0000256" key="3">
    <source>
        <dbReference type="ARBA" id="ARBA00022801"/>
    </source>
</evidence>
<dbReference type="Proteomes" id="UP000192095">
    <property type="component" value="Chromosome"/>
</dbReference>
<name>A0A1V0P142_LACLL</name>
<evidence type="ECO:0000259" key="4">
    <source>
        <dbReference type="Pfam" id="PF04586"/>
    </source>
</evidence>
<feature type="domain" description="Prohead serine protease" evidence="4">
    <location>
        <begin position="49"/>
        <end position="145"/>
    </location>
</feature>
<dbReference type="EMBL" id="CP015902">
    <property type="protein sequence ID" value="ARE20535.1"/>
    <property type="molecule type" value="Genomic_DNA"/>
</dbReference>
<evidence type="ECO:0000256" key="1">
    <source>
        <dbReference type="ARBA" id="ARBA00022612"/>
    </source>
</evidence>
<dbReference type="GO" id="GO:0008233">
    <property type="term" value="F:peptidase activity"/>
    <property type="evidence" value="ECO:0007669"/>
    <property type="project" value="UniProtKB-KW"/>
</dbReference>
<dbReference type="InterPro" id="IPR054613">
    <property type="entry name" value="Peptidase_S78_dom"/>
</dbReference>
<dbReference type="AlphaFoldDB" id="A0A1V0P142"/>
<dbReference type="Pfam" id="PF04586">
    <property type="entry name" value="Peptidase_S78"/>
    <property type="match status" value="1"/>
</dbReference>
<accession>A0A1V0P142</accession>
<evidence type="ECO:0000313" key="5">
    <source>
        <dbReference type="EMBL" id="ARE20535.1"/>
    </source>
</evidence>
<evidence type="ECO:0000256" key="2">
    <source>
        <dbReference type="ARBA" id="ARBA00022670"/>
    </source>
</evidence>
<keyword evidence="2 5" id="KW-0645">Protease</keyword>
<sequence length="171" mass="19557">MKLVENIAKVELIENESGDKSICAIASYVHKTNNNDLYLDGDVIEFKREVYPFLFNHGKSADDFLGETRTNYDAELDAYVSDINVYDNRPEIIKAIENGVYDSVSISYYITEYSFGEEDEIIVKHAIMNEISLVSVGADPEAKLMNNELADERKAFIEAKNRLKEIKSYYE</sequence>
<dbReference type="RefSeq" id="WP_081213469.1">
    <property type="nucleotide sequence ID" value="NZ_CP015902.2"/>
</dbReference>
<reference evidence="5 6" key="1">
    <citation type="journal article" date="2017" name="BMC Genomics">
        <title>Comparative and functional genomics of the Lactococcus lactis taxon; insights into evolution and niche adaptation.</title>
        <authorList>
            <person name="Kelleher P."/>
            <person name="Bottacini F."/>
            <person name="Mahony J."/>
            <person name="Kilcawley K.N."/>
            <person name="van Sinderen D."/>
        </authorList>
    </citation>
    <scope>NUCLEOTIDE SEQUENCE [LARGE SCALE GENOMIC DNA]</scope>
    <source>
        <strain evidence="5 6">UC06</strain>
    </source>
</reference>
<gene>
    <name evidence="5" type="ORF">LLUC06_0988</name>
</gene>
<organism evidence="5 6">
    <name type="scientific">Lactococcus lactis subsp. lactis</name>
    <name type="common">Streptococcus lactis</name>
    <dbReference type="NCBI Taxonomy" id="1360"/>
    <lineage>
        <taxon>Bacteria</taxon>
        <taxon>Bacillati</taxon>
        <taxon>Bacillota</taxon>
        <taxon>Bacilli</taxon>
        <taxon>Lactobacillales</taxon>
        <taxon>Streptococcaceae</taxon>
        <taxon>Lactococcus</taxon>
    </lineage>
</organism>
<evidence type="ECO:0000313" key="6">
    <source>
        <dbReference type="Proteomes" id="UP000192095"/>
    </source>
</evidence>
<proteinExistence type="predicted"/>
<keyword evidence="1" id="KW-1188">Viral release from host cell</keyword>